<dbReference type="EMBL" id="CAJNOJ010000186">
    <property type="protein sequence ID" value="CAF1261146.1"/>
    <property type="molecule type" value="Genomic_DNA"/>
</dbReference>
<name>A0A815ATN8_ADIRI</name>
<proteinExistence type="predicted"/>
<evidence type="ECO:0000313" key="3">
    <source>
        <dbReference type="Proteomes" id="UP000663828"/>
    </source>
</evidence>
<dbReference type="AlphaFoldDB" id="A0A815ATN8"/>
<dbReference type="OrthoDB" id="10420252at2759"/>
<reference evidence="2" key="1">
    <citation type="submission" date="2021-02" db="EMBL/GenBank/DDBJ databases">
        <authorList>
            <person name="Nowell W R."/>
        </authorList>
    </citation>
    <scope>NUCLEOTIDE SEQUENCE</scope>
</reference>
<evidence type="ECO:0000313" key="4">
    <source>
        <dbReference type="Proteomes" id="UP000663852"/>
    </source>
</evidence>
<dbReference type="Proteomes" id="UP000663852">
    <property type="component" value="Unassembled WGS sequence"/>
</dbReference>
<evidence type="ECO:0000313" key="2">
    <source>
        <dbReference type="EMBL" id="CAF1261146.1"/>
    </source>
</evidence>
<protein>
    <submittedName>
        <fullName evidence="2">Uncharacterized protein</fullName>
    </submittedName>
</protein>
<gene>
    <name evidence="2" type="ORF">EDS130_LOCUS28520</name>
    <name evidence="1" type="ORF">XAT740_LOCUS10475</name>
</gene>
<comment type="caution">
    <text evidence="2">The sequence shown here is derived from an EMBL/GenBank/DDBJ whole genome shotgun (WGS) entry which is preliminary data.</text>
</comment>
<sequence>MEVIALVHRNNRTAKILLTTTDSLDYIYKAVSAEFQIHSTDYTIQYSINNGHFNDLTNDSLCQMMLKSKTIELFVKENDHNHALTITITITPCVPVEQRIVTLTQADLNEKFKKRLGLQQYFDIQVMSTKFFLSEIFSHGSEDCLEQYLVKNDMPAAVKDFIRNNLHTLADCRRSGDKYDKDRTCSQTTDDIIFKMTSIIDENLFIVIIVYALVNNEQKNFATSLMKKMIPNQKFNKGVESLLDEIIEEVVNTV</sequence>
<dbReference type="EMBL" id="CAJNOR010000558">
    <property type="protein sequence ID" value="CAF0947524.1"/>
    <property type="molecule type" value="Genomic_DNA"/>
</dbReference>
<organism evidence="2 4">
    <name type="scientific">Adineta ricciae</name>
    <name type="common">Rotifer</name>
    <dbReference type="NCBI Taxonomy" id="249248"/>
    <lineage>
        <taxon>Eukaryota</taxon>
        <taxon>Metazoa</taxon>
        <taxon>Spiralia</taxon>
        <taxon>Gnathifera</taxon>
        <taxon>Rotifera</taxon>
        <taxon>Eurotatoria</taxon>
        <taxon>Bdelloidea</taxon>
        <taxon>Adinetida</taxon>
        <taxon>Adinetidae</taxon>
        <taxon>Adineta</taxon>
    </lineage>
</organism>
<dbReference type="Proteomes" id="UP000663828">
    <property type="component" value="Unassembled WGS sequence"/>
</dbReference>
<accession>A0A815ATN8</accession>
<evidence type="ECO:0000313" key="1">
    <source>
        <dbReference type="EMBL" id="CAF0947524.1"/>
    </source>
</evidence>
<keyword evidence="3" id="KW-1185">Reference proteome</keyword>